<keyword evidence="4" id="KW-1003">Cell membrane</keyword>
<keyword evidence="10" id="KW-1185">Reference proteome</keyword>
<evidence type="ECO:0000256" key="7">
    <source>
        <dbReference type="ARBA" id="ARBA00023136"/>
    </source>
</evidence>
<accession>A0ABV7Y499</accession>
<dbReference type="EMBL" id="JBHRZH010000001">
    <property type="protein sequence ID" value="MFC3759528.1"/>
    <property type="molecule type" value="Genomic_DNA"/>
</dbReference>
<feature type="transmembrane region" description="Helical" evidence="8">
    <location>
        <begin position="144"/>
        <end position="165"/>
    </location>
</feature>
<keyword evidence="5 8" id="KW-0812">Transmembrane</keyword>
<dbReference type="SUPFAM" id="SSF81345">
    <property type="entry name" value="ABC transporter involved in vitamin B12 uptake, BtuC"/>
    <property type="match status" value="1"/>
</dbReference>
<dbReference type="CDD" id="cd06550">
    <property type="entry name" value="TM_ABC_iron-siderophores_like"/>
    <property type="match status" value="1"/>
</dbReference>
<evidence type="ECO:0000256" key="8">
    <source>
        <dbReference type="SAM" id="Phobius"/>
    </source>
</evidence>
<dbReference type="InterPro" id="IPR000522">
    <property type="entry name" value="ABC_transptr_permease_BtuC"/>
</dbReference>
<feature type="transmembrane region" description="Helical" evidence="8">
    <location>
        <begin position="334"/>
        <end position="354"/>
    </location>
</feature>
<evidence type="ECO:0000256" key="1">
    <source>
        <dbReference type="ARBA" id="ARBA00004651"/>
    </source>
</evidence>
<dbReference type="PANTHER" id="PTHR30472">
    <property type="entry name" value="FERRIC ENTEROBACTIN TRANSPORT SYSTEM PERMEASE PROTEIN"/>
    <property type="match status" value="1"/>
</dbReference>
<keyword evidence="7 8" id="KW-0472">Membrane</keyword>
<evidence type="ECO:0000256" key="5">
    <source>
        <dbReference type="ARBA" id="ARBA00022692"/>
    </source>
</evidence>
<feature type="transmembrane region" description="Helical" evidence="8">
    <location>
        <begin position="268"/>
        <end position="296"/>
    </location>
</feature>
<feature type="transmembrane region" description="Helical" evidence="8">
    <location>
        <begin position="90"/>
        <end position="111"/>
    </location>
</feature>
<gene>
    <name evidence="9" type="ORF">ACFOUW_01635</name>
</gene>
<organism evidence="9 10">
    <name type="scientific">Tenggerimyces flavus</name>
    <dbReference type="NCBI Taxonomy" id="1708749"/>
    <lineage>
        <taxon>Bacteria</taxon>
        <taxon>Bacillati</taxon>
        <taxon>Actinomycetota</taxon>
        <taxon>Actinomycetes</taxon>
        <taxon>Propionibacteriales</taxon>
        <taxon>Nocardioidaceae</taxon>
        <taxon>Tenggerimyces</taxon>
    </lineage>
</organism>
<comment type="similarity">
    <text evidence="2">Belongs to the binding-protein-dependent transport system permease family. FecCD subfamily.</text>
</comment>
<dbReference type="Proteomes" id="UP001595699">
    <property type="component" value="Unassembled WGS sequence"/>
</dbReference>
<proteinExistence type="inferred from homology"/>
<comment type="subcellular location">
    <subcellularLocation>
        <location evidence="1">Cell membrane</location>
        <topology evidence="1">Multi-pass membrane protein</topology>
    </subcellularLocation>
</comment>
<dbReference type="RefSeq" id="WP_205122092.1">
    <property type="nucleotide sequence ID" value="NZ_JAFBCM010000001.1"/>
</dbReference>
<evidence type="ECO:0000256" key="4">
    <source>
        <dbReference type="ARBA" id="ARBA00022475"/>
    </source>
</evidence>
<reference evidence="10" key="1">
    <citation type="journal article" date="2019" name="Int. J. Syst. Evol. Microbiol.">
        <title>The Global Catalogue of Microorganisms (GCM) 10K type strain sequencing project: providing services to taxonomists for standard genome sequencing and annotation.</title>
        <authorList>
            <consortium name="The Broad Institute Genomics Platform"/>
            <consortium name="The Broad Institute Genome Sequencing Center for Infectious Disease"/>
            <person name="Wu L."/>
            <person name="Ma J."/>
        </authorList>
    </citation>
    <scope>NUCLEOTIDE SEQUENCE [LARGE SCALE GENOMIC DNA]</scope>
    <source>
        <strain evidence="10">CGMCC 4.7241</strain>
    </source>
</reference>
<dbReference type="Pfam" id="PF01032">
    <property type="entry name" value="FecCD"/>
    <property type="match status" value="1"/>
</dbReference>
<dbReference type="PANTHER" id="PTHR30472:SF67">
    <property type="entry name" value="PERMEASE OF ABC TRANSPORTER-RELATED"/>
    <property type="match status" value="1"/>
</dbReference>
<keyword evidence="3" id="KW-0813">Transport</keyword>
<sequence>MAADDTSPVPRPFRLARQASRPHLIHGYGYVVLVAGVVVALAGLVVVGISVGAVSLPLDDVWQILWTHVTGHSTDSIDDDIVWNFRTPRVLLAILVGAGLAVAGTVLQAVVHNPLADPYILGVSSGASLGAVAVLTLGSAAIGGLGVSGAAFLGAIGALLLVLLLGQRAGRIVPTRLVLAGVAIGYLLAAGTSYLQIRATPDKLAGVLFWLLGSLTDASWADLGIPAVTVLLCTAWLVLQGRRLNLLLMGEETATSLGTNVRRFRLELLFVSALLTGTVISVAGGVGFVGLMIPHIVRLLVGPDHRRVLPLSALLGGAYLLLVDIGARTISRPLELPLGILTAVLGVPFLLWLLRRNSPSRRVD</sequence>
<evidence type="ECO:0000313" key="10">
    <source>
        <dbReference type="Proteomes" id="UP001595699"/>
    </source>
</evidence>
<feature type="transmembrane region" description="Helical" evidence="8">
    <location>
        <begin position="118"/>
        <end position="138"/>
    </location>
</feature>
<keyword evidence="6 8" id="KW-1133">Transmembrane helix</keyword>
<comment type="caution">
    <text evidence="9">The sequence shown here is derived from an EMBL/GenBank/DDBJ whole genome shotgun (WGS) entry which is preliminary data.</text>
</comment>
<evidence type="ECO:0000313" key="9">
    <source>
        <dbReference type="EMBL" id="MFC3759528.1"/>
    </source>
</evidence>
<evidence type="ECO:0000256" key="6">
    <source>
        <dbReference type="ARBA" id="ARBA00022989"/>
    </source>
</evidence>
<name>A0ABV7Y499_9ACTN</name>
<evidence type="ECO:0000256" key="2">
    <source>
        <dbReference type="ARBA" id="ARBA00007935"/>
    </source>
</evidence>
<feature type="transmembrane region" description="Helical" evidence="8">
    <location>
        <begin position="177"/>
        <end position="199"/>
    </location>
</feature>
<evidence type="ECO:0000256" key="3">
    <source>
        <dbReference type="ARBA" id="ARBA00022448"/>
    </source>
</evidence>
<feature type="transmembrane region" description="Helical" evidence="8">
    <location>
        <begin position="27"/>
        <end position="56"/>
    </location>
</feature>
<dbReference type="Gene3D" id="1.10.3470.10">
    <property type="entry name" value="ABC transporter involved in vitamin B12 uptake, BtuC"/>
    <property type="match status" value="1"/>
</dbReference>
<dbReference type="InterPro" id="IPR037294">
    <property type="entry name" value="ABC_BtuC-like"/>
</dbReference>
<protein>
    <submittedName>
        <fullName evidence="9">FecCD family ABC transporter permease</fullName>
    </submittedName>
</protein>
<feature type="transmembrane region" description="Helical" evidence="8">
    <location>
        <begin position="219"/>
        <end position="239"/>
    </location>
</feature>
<feature type="transmembrane region" description="Helical" evidence="8">
    <location>
        <begin position="308"/>
        <end position="327"/>
    </location>
</feature>